<organism evidence="2 3">
    <name type="scientific">Coffea canephora</name>
    <name type="common">Robusta coffee</name>
    <dbReference type="NCBI Taxonomy" id="49390"/>
    <lineage>
        <taxon>Eukaryota</taxon>
        <taxon>Viridiplantae</taxon>
        <taxon>Streptophyta</taxon>
        <taxon>Embryophyta</taxon>
        <taxon>Tracheophyta</taxon>
        <taxon>Spermatophyta</taxon>
        <taxon>Magnoliopsida</taxon>
        <taxon>eudicotyledons</taxon>
        <taxon>Gunneridae</taxon>
        <taxon>Pentapetalae</taxon>
        <taxon>asterids</taxon>
        <taxon>lamiids</taxon>
        <taxon>Gentianales</taxon>
        <taxon>Rubiaceae</taxon>
        <taxon>Ixoroideae</taxon>
        <taxon>Gardenieae complex</taxon>
        <taxon>Bertiereae - Coffeeae clade</taxon>
        <taxon>Coffeeae</taxon>
        <taxon>Coffea</taxon>
    </lineage>
</organism>
<feature type="compositionally biased region" description="Polar residues" evidence="1">
    <location>
        <begin position="114"/>
        <end position="125"/>
    </location>
</feature>
<sequence>MLPWLLKSRSGSYDPTIRNIKINPDRIRIVNFINLCRIEVGSGGSCRIVRSYDPISILQIFPDFLQHQHPKLKLQSLSPLPRLRRPTALRCPPRTRARRSENPTPLPSEGRAGQNPSTTSSSKHSNCLTMIGKRLKHLLDRRLLFRKLYCIKQPSVNLMFFP</sequence>
<dbReference type="InParanoid" id="A0A068VDU2"/>
<evidence type="ECO:0000313" key="3">
    <source>
        <dbReference type="Proteomes" id="UP000295252"/>
    </source>
</evidence>
<feature type="region of interest" description="Disordered" evidence="1">
    <location>
        <begin position="84"/>
        <end position="125"/>
    </location>
</feature>
<reference evidence="3" key="1">
    <citation type="journal article" date="2014" name="Science">
        <title>The coffee genome provides insight into the convergent evolution of caffeine biosynthesis.</title>
        <authorList>
            <person name="Denoeud F."/>
            <person name="Carretero-Paulet L."/>
            <person name="Dereeper A."/>
            <person name="Droc G."/>
            <person name="Guyot R."/>
            <person name="Pietrella M."/>
            <person name="Zheng C."/>
            <person name="Alberti A."/>
            <person name="Anthony F."/>
            <person name="Aprea G."/>
            <person name="Aury J.M."/>
            <person name="Bento P."/>
            <person name="Bernard M."/>
            <person name="Bocs S."/>
            <person name="Campa C."/>
            <person name="Cenci A."/>
            <person name="Combes M.C."/>
            <person name="Crouzillat D."/>
            <person name="Da Silva C."/>
            <person name="Daddiego L."/>
            <person name="De Bellis F."/>
            <person name="Dussert S."/>
            <person name="Garsmeur O."/>
            <person name="Gayraud T."/>
            <person name="Guignon V."/>
            <person name="Jahn K."/>
            <person name="Jamilloux V."/>
            <person name="Joet T."/>
            <person name="Labadie K."/>
            <person name="Lan T."/>
            <person name="Leclercq J."/>
            <person name="Lepelley M."/>
            <person name="Leroy T."/>
            <person name="Li L.T."/>
            <person name="Librado P."/>
            <person name="Lopez L."/>
            <person name="Munoz A."/>
            <person name="Noel B."/>
            <person name="Pallavicini A."/>
            <person name="Perrotta G."/>
            <person name="Poncet V."/>
            <person name="Pot D."/>
            <person name="Priyono X."/>
            <person name="Rigoreau M."/>
            <person name="Rouard M."/>
            <person name="Rozas J."/>
            <person name="Tranchant-Dubreuil C."/>
            <person name="VanBuren R."/>
            <person name="Zhang Q."/>
            <person name="Andrade A.C."/>
            <person name="Argout X."/>
            <person name="Bertrand B."/>
            <person name="de Kochko A."/>
            <person name="Graziosi G."/>
            <person name="Henry R.J."/>
            <person name="Jayarama X."/>
            <person name="Ming R."/>
            <person name="Nagai C."/>
            <person name="Rounsley S."/>
            <person name="Sankoff D."/>
            <person name="Giuliano G."/>
            <person name="Albert V.A."/>
            <person name="Wincker P."/>
            <person name="Lashermes P."/>
        </authorList>
    </citation>
    <scope>NUCLEOTIDE SEQUENCE [LARGE SCALE GENOMIC DNA]</scope>
    <source>
        <strain evidence="3">cv. DH200-94</strain>
    </source>
</reference>
<keyword evidence="3" id="KW-1185">Reference proteome</keyword>
<protein>
    <submittedName>
        <fullName evidence="2">DH200=94 genomic scaffold, scaffold_269</fullName>
    </submittedName>
</protein>
<proteinExistence type="predicted"/>
<dbReference type="Gramene" id="CDP18689">
    <property type="protein sequence ID" value="CDP18689"/>
    <property type="gene ID" value="GSCOC_T00009829001"/>
</dbReference>
<evidence type="ECO:0000256" key="1">
    <source>
        <dbReference type="SAM" id="MobiDB-lite"/>
    </source>
</evidence>
<dbReference type="EMBL" id="HG739353">
    <property type="protein sequence ID" value="CDP18689.1"/>
    <property type="molecule type" value="Genomic_DNA"/>
</dbReference>
<evidence type="ECO:0000313" key="2">
    <source>
        <dbReference type="EMBL" id="CDP18689.1"/>
    </source>
</evidence>
<dbReference type="AlphaFoldDB" id="A0A068VDU2"/>
<accession>A0A068VDU2</accession>
<name>A0A068VDU2_COFCA</name>
<gene>
    <name evidence="2" type="ORF">GSCOC_T00009829001</name>
</gene>
<feature type="compositionally biased region" description="Basic residues" evidence="1">
    <location>
        <begin position="84"/>
        <end position="97"/>
    </location>
</feature>
<dbReference type="Proteomes" id="UP000295252">
    <property type="component" value="Unassembled WGS sequence"/>
</dbReference>